<dbReference type="PIRSF" id="PIRSF026649">
    <property type="entry name" value="MsbB"/>
    <property type="match status" value="1"/>
</dbReference>
<evidence type="ECO:0000256" key="3">
    <source>
        <dbReference type="ARBA" id="ARBA00022519"/>
    </source>
</evidence>
<accession>A0A0A2MN29</accession>
<keyword evidence="7" id="KW-1133">Transmembrane helix</keyword>
<dbReference type="CDD" id="cd07984">
    <property type="entry name" value="LPLAT_LABLAT-like"/>
    <property type="match status" value="1"/>
</dbReference>
<dbReference type="eggNOG" id="COG1560">
    <property type="taxonomic scope" value="Bacteria"/>
</dbReference>
<name>A0A0A2MN29_9FLAO</name>
<feature type="transmembrane region" description="Helical" evidence="7">
    <location>
        <begin position="12"/>
        <end position="35"/>
    </location>
</feature>
<proteinExistence type="predicted"/>
<keyword evidence="2" id="KW-1003">Cell membrane</keyword>
<evidence type="ECO:0000256" key="7">
    <source>
        <dbReference type="SAM" id="Phobius"/>
    </source>
</evidence>
<protein>
    <submittedName>
        <fullName evidence="8">Lipid A biosynthesis acyltransferase</fullName>
    </submittedName>
</protein>
<keyword evidence="9" id="KW-1185">Reference proteome</keyword>
<sequence>MQLLAYILAYPFIWLISILPFPLLYFLSDVMYFIVYRIVGYRKATVRLNLSLALPHLTANEQKDIEKKFYRHFCDNFFEMAKTLTISDEQINKRFVFTNFEVVRELEKQQKSVAMLMGHYGSYEWMLVMNRHLSLKGYGIYKPIKNKYFDRLVKKMRSRFNADLVGVRDVIPTMRNNIRNNVHAVYGFITDQSPKLSSAIHWADFFGMEVPVHVGGEMLAKKIGLNMIFAKIEKTGRGYYKCTFIPVEENIKEVPNFEISDRFMHMLEEQIKEVPPYYLWTHKRFKHRRNDPAGYKSNH</sequence>
<evidence type="ECO:0000256" key="2">
    <source>
        <dbReference type="ARBA" id="ARBA00022475"/>
    </source>
</evidence>
<dbReference type="AlphaFoldDB" id="A0A0A2MN29"/>
<dbReference type="InterPro" id="IPR004960">
    <property type="entry name" value="LipA_acyltrans"/>
</dbReference>
<keyword evidence="4 8" id="KW-0808">Transferase</keyword>
<evidence type="ECO:0000313" key="9">
    <source>
        <dbReference type="Proteomes" id="UP000030111"/>
    </source>
</evidence>
<gene>
    <name evidence="8" type="ORF">Q766_07025</name>
</gene>
<dbReference type="PANTHER" id="PTHR30606">
    <property type="entry name" value="LIPID A BIOSYNTHESIS LAUROYL ACYLTRANSFERASE"/>
    <property type="match status" value="1"/>
</dbReference>
<keyword evidence="6 8" id="KW-0012">Acyltransferase</keyword>
<comment type="caution">
    <text evidence="8">The sequence shown here is derived from an EMBL/GenBank/DDBJ whole genome shotgun (WGS) entry which is preliminary data.</text>
</comment>
<keyword evidence="5 7" id="KW-0472">Membrane</keyword>
<organism evidence="8 9">
    <name type="scientific">Flavobacterium subsaxonicum WB 4.1-42 = DSM 21790</name>
    <dbReference type="NCBI Taxonomy" id="1121898"/>
    <lineage>
        <taxon>Bacteria</taxon>
        <taxon>Pseudomonadati</taxon>
        <taxon>Bacteroidota</taxon>
        <taxon>Flavobacteriia</taxon>
        <taxon>Flavobacteriales</taxon>
        <taxon>Flavobacteriaceae</taxon>
        <taxon>Flavobacterium</taxon>
    </lineage>
</organism>
<dbReference type="OrthoDB" id="9801955at2"/>
<dbReference type="GO" id="GO:0016746">
    <property type="term" value="F:acyltransferase activity"/>
    <property type="evidence" value="ECO:0007669"/>
    <property type="project" value="UniProtKB-KW"/>
</dbReference>
<evidence type="ECO:0000256" key="1">
    <source>
        <dbReference type="ARBA" id="ARBA00004533"/>
    </source>
</evidence>
<evidence type="ECO:0000256" key="5">
    <source>
        <dbReference type="ARBA" id="ARBA00023136"/>
    </source>
</evidence>
<dbReference type="STRING" id="1121898.GCA_000422725_00247"/>
<dbReference type="RefSeq" id="WP_026991719.1">
    <property type="nucleotide sequence ID" value="NZ_JRLY01000004.1"/>
</dbReference>
<dbReference type="GO" id="GO:0005886">
    <property type="term" value="C:plasma membrane"/>
    <property type="evidence" value="ECO:0007669"/>
    <property type="project" value="UniProtKB-SubCell"/>
</dbReference>
<comment type="subcellular location">
    <subcellularLocation>
        <location evidence="1">Cell inner membrane</location>
    </subcellularLocation>
</comment>
<dbReference type="GO" id="GO:0009247">
    <property type="term" value="P:glycolipid biosynthetic process"/>
    <property type="evidence" value="ECO:0007669"/>
    <property type="project" value="UniProtKB-ARBA"/>
</dbReference>
<dbReference type="Proteomes" id="UP000030111">
    <property type="component" value="Unassembled WGS sequence"/>
</dbReference>
<keyword evidence="3" id="KW-0997">Cell inner membrane</keyword>
<dbReference type="PANTHER" id="PTHR30606:SF10">
    <property type="entry name" value="PHOSPHATIDYLINOSITOL MANNOSIDE ACYLTRANSFERASE"/>
    <property type="match status" value="1"/>
</dbReference>
<evidence type="ECO:0000256" key="6">
    <source>
        <dbReference type="ARBA" id="ARBA00023315"/>
    </source>
</evidence>
<dbReference type="Pfam" id="PF03279">
    <property type="entry name" value="Lip_A_acyltrans"/>
    <property type="match status" value="1"/>
</dbReference>
<evidence type="ECO:0000256" key="4">
    <source>
        <dbReference type="ARBA" id="ARBA00022679"/>
    </source>
</evidence>
<keyword evidence="7" id="KW-0812">Transmembrane</keyword>
<evidence type="ECO:0000313" key="8">
    <source>
        <dbReference type="EMBL" id="KGO93704.1"/>
    </source>
</evidence>
<reference evidence="8 9" key="1">
    <citation type="submission" date="2013-09" db="EMBL/GenBank/DDBJ databases">
        <authorList>
            <person name="Zeng Z."/>
            <person name="Chen C."/>
        </authorList>
    </citation>
    <scope>NUCLEOTIDE SEQUENCE [LARGE SCALE GENOMIC DNA]</scope>
    <source>
        <strain evidence="8 9">WB 4.1-42</strain>
    </source>
</reference>
<dbReference type="EMBL" id="JRLY01000004">
    <property type="protein sequence ID" value="KGO93704.1"/>
    <property type="molecule type" value="Genomic_DNA"/>
</dbReference>